<feature type="active site" evidence="5">
    <location>
        <position position="147"/>
    </location>
</feature>
<comment type="similarity">
    <text evidence="1 5">Belongs to the polypeptide deformylase family.</text>
</comment>
<evidence type="ECO:0000256" key="2">
    <source>
        <dbReference type="ARBA" id="ARBA00022723"/>
    </source>
</evidence>
<dbReference type="HAMAP" id="MF_00163">
    <property type="entry name" value="Pep_deformylase"/>
    <property type="match status" value="1"/>
</dbReference>
<dbReference type="InterPro" id="IPR036821">
    <property type="entry name" value="Peptide_deformylase_sf"/>
</dbReference>
<dbReference type="GO" id="GO:0042586">
    <property type="term" value="F:peptide deformylase activity"/>
    <property type="evidence" value="ECO:0007669"/>
    <property type="project" value="UniProtKB-UniRule"/>
</dbReference>
<organism evidence="6 7">
    <name type="scientific">Candidatus Giovannonibacteria bacterium GW2011_GWA1_44_25</name>
    <dbReference type="NCBI Taxonomy" id="1618645"/>
    <lineage>
        <taxon>Bacteria</taxon>
        <taxon>Candidatus Giovannoniibacteriota</taxon>
    </lineage>
</organism>
<dbReference type="EC" id="3.5.1.88" evidence="5"/>
<comment type="caution">
    <text evidence="6">The sequence shown here is derived from an EMBL/GenBank/DDBJ whole genome shotgun (WGS) entry which is preliminary data.</text>
</comment>
<protein>
    <recommendedName>
        <fullName evidence="5">Peptide deformylase</fullName>
        <shortName evidence="5">PDF</shortName>
        <ecNumber evidence="5">3.5.1.88</ecNumber>
    </recommendedName>
    <alternativeName>
        <fullName evidence="5">Polypeptide deformylase</fullName>
    </alternativeName>
</protein>
<evidence type="ECO:0000256" key="1">
    <source>
        <dbReference type="ARBA" id="ARBA00010759"/>
    </source>
</evidence>
<accession>A0A0G1IKY6</accession>
<feature type="binding site" evidence="5">
    <location>
        <position position="104"/>
    </location>
    <ligand>
        <name>Fe cation</name>
        <dbReference type="ChEBI" id="CHEBI:24875"/>
    </ligand>
</feature>
<evidence type="ECO:0000256" key="4">
    <source>
        <dbReference type="ARBA" id="ARBA00022917"/>
    </source>
</evidence>
<dbReference type="EMBL" id="LCIR01000004">
    <property type="protein sequence ID" value="KKT60051.1"/>
    <property type="molecule type" value="Genomic_DNA"/>
</dbReference>
<evidence type="ECO:0000313" key="7">
    <source>
        <dbReference type="Proteomes" id="UP000034087"/>
    </source>
</evidence>
<dbReference type="PIRSF" id="PIRSF004749">
    <property type="entry name" value="Pep_def"/>
    <property type="match status" value="1"/>
</dbReference>
<name>A0A0G1IKY6_9BACT</name>
<feature type="binding site" evidence="5">
    <location>
        <position position="146"/>
    </location>
    <ligand>
        <name>Fe cation</name>
        <dbReference type="ChEBI" id="CHEBI:24875"/>
    </ligand>
</feature>
<dbReference type="PRINTS" id="PR01576">
    <property type="entry name" value="PDEFORMYLASE"/>
</dbReference>
<comment type="cofactor">
    <cofactor evidence="5">
        <name>Fe(2+)</name>
        <dbReference type="ChEBI" id="CHEBI:29033"/>
    </cofactor>
    <text evidence="5">Binds 1 Fe(2+) ion.</text>
</comment>
<dbReference type="PANTHER" id="PTHR10458:SF22">
    <property type="entry name" value="PEPTIDE DEFORMYLASE"/>
    <property type="match status" value="1"/>
</dbReference>
<gene>
    <name evidence="5" type="primary">def</name>
    <name evidence="6" type="ORF">UW53_C0004G0063</name>
</gene>
<dbReference type="CDD" id="cd00487">
    <property type="entry name" value="Pep_deformylase"/>
    <property type="match status" value="1"/>
</dbReference>
<dbReference type="Gene3D" id="3.90.45.10">
    <property type="entry name" value="Peptide deformylase"/>
    <property type="match status" value="1"/>
</dbReference>
<proteinExistence type="inferred from homology"/>
<dbReference type="InterPro" id="IPR023635">
    <property type="entry name" value="Peptide_deformylase"/>
</dbReference>
<dbReference type="Pfam" id="PF01327">
    <property type="entry name" value="Pep_deformylase"/>
    <property type="match status" value="1"/>
</dbReference>
<dbReference type="GO" id="GO:0046872">
    <property type="term" value="F:metal ion binding"/>
    <property type="evidence" value="ECO:0007669"/>
    <property type="project" value="UniProtKB-KW"/>
</dbReference>
<reference evidence="6 7" key="1">
    <citation type="journal article" date="2015" name="Nature">
        <title>rRNA introns, odd ribosomes, and small enigmatic genomes across a large radiation of phyla.</title>
        <authorList>
            <person name="Brown C.T."/>
            <person name="Hug L.A."/>
            <person name="Thomas B.C."/>
            <person name="Sharon I."/>
            <person name="Castelle C.J."/>
            <person name="Singh A."/>
            <person name="Wilkins M.J."/>
            <person name="Williams K.H."/>
            <person name="Banfield J.F."/>
        </authorList>
    </citation>
    <scope>NUCLEOTIDE SEQUENCE [LARGE SCALE GENOMIC DNA]</scope>
</reference>
<keyword evidence="2 5" id="KW-0479">Metal-binding</keyword>
<dbReference type="AlphaFoldDB" id="A0A0G1IKY6"/>
<dbReference type="NCBIfam" id="NF001159">
    <property type="entry name" value="PRK00150.1-3"/>
    <property type="match status" value="1"/>
</dbReference>
<comment type="catalytic activity">
    <reaction evidence="5">
        <text>N-terminal N-formyl-L-methionyl-[peptide] + H2O = N-terminal L-methionyl-[peptide] + formate</text>
        <dbReference type="Rhea" id="RHEA:24420"/>
        <dbReference type="Rhea" id="RHEA-COMP:10639"/>
        <dbReference type="Rhea" id="RHEA-COMP:10640"/>
        <dbReference type="ChEBI" id="CHEBI:15377"/>
        <dbReference type="ChEBI" id="CHEBI:15740"/>
        <dbReference type="ChEBI" id="CHEBI:49298"/>
        <dbReference type="ChEBI" id="CHEBI:64731"/>
        <dbReference type="EC" id="3.5.1.88"/>
    </reaction>
</comment>
<dbReference type="Proteomes" id="UP000034087">
    <property type="component" value="Unassembled WGS sequence"/>
</dbReference>
<sequence>MILQKENKDLRKAAEKVTDLKSAEIKHLIGRMAEAMFKEPDGVGIAAPQIGESLRVFLVAKDIFAPLPERDGKEKKERQKEYLAFINPVMKKYSQKKSKDIEGCLSVRGFYGEVQRPEKIFIEYIDESGKKHARGASGLFARVIQHELDHLEGVLFIDKAKNIKRLDFKHEK</sequence>
<comment type="function">
    <text evidence="5">Removes the formyl group from the N-terminal Met of newly synthesized proteins. Requires at least a dipeptide for an efficient rate of reaction. N-terminal L-methionine is a prerequisite for activity but the enzyme has broad specificity at other positions.</text>
</comment>
<dbReference type="SUPFAM" id="SSF56420">
    <property type="entry name" value="Peptide deformylase"/>
    <property type="match status" value="1"/>
</dbReference>
<dbReference type="FunFam" id="3.90.45.10:FF:000003">
    <property type="entry name" value="Peptide deformylase"/>
    <property type="match status" value="1"/>
</dbReference>
<evidence type="ECO:0000313" key="6">
    <source>
        <dbReference type="EMBL" id="KKT60051.1"/>
    </source>
</evidence>
<evidence type="ECO:0000256" key="5">
    <source>
        <dbReference type="HAMAP-Rule" id="MF_00163"/>
    </source>
</evidence>
<dbReference type="GO" id="GO:0006412">
    <property type="term" value="P:translation"/>
    <property type="evidence" value="ECO:0007669"/>
    <property type="project" value="UniProtKB-UniRule"/>
</dbReference>
<keyword evidence="3 5" id="KW-0378">Hydrolase</keyword>
<evidence type="ECO:0000256" key="3">
    <source>
        <dbReference type="ARBA" id="ARBA00022801"/>
    </source>
</evidence>
<keyword evidence="5" id="KW-0408">Iron</keyword>
<dbReference type="NCBIfam" id="TIGR00079">
    <property type="entry name" value="pept_deformyl"/>
    <property type="match status" value="1"/>
</dbReference>
<keyword evidence="4 5" id="KW-0648">Protein biosynthesis</keyword>
<dbReference type="PANTHER" id="PTHR10458">
    <property type="entry name" value="PEPTIDE DEFORMYLASE"/>
    <property type="match status" value="1"/>
</dbReference>
<feature type="binding site" evidence="5">
    <location>
        <position position="150"/>
    </location>
    <ligand>
        <name>Fe cation</name>
        <dbReference type="ChEBI" id="CHEBI:24875"/>
    </ligand>
</feature>
<dbReference type="PATRIC" id="fig|1618645.3.peg.423"/>